<evidence type="ECO:0000313" key="6">
    <source>
        <dbReference type="EMBL" id="NLR67441.1"/>
    </source>
</evidence>
<evidence type="ECO:0000256" key="1">
    <source>
        <dbReference type="ARBA" id="ARBA00004141"/>
    </source>
</evidence>
<feature type="transmembrane region" description="Helical" evidence="5">
    <location>
        <begin position="72"/>
        <end position="91"/>
    </location>
</feature>
<proteinExistence type="predicted"/>
<comment type="subcellular location">
    <subcellularLocation>
        <location evidence="1">Membrane</location>
        <topology evidence="1">Multi-pass membrane protein</topology>
    </subcellularLocation>
</comment>
<reference evidence="6 7" key="1">
    <citation type="submission" date="2020-04" db="EMBL/GenBank/DDBJ databases">
        <authorList>
            <person name="Yin C."/>
        </authorList>
    </citation>
    <scope>NUCLEOTIDE SEQUENCE [LARGE SCALE GENOMIC DNA]</scope>
    <source>
        <strain evidence="6 7">Ae27</strain>
    </source>
</reference>
<dbReference type="Pfam" id="PF13564">
    <property type="entry name" value="DoxX_2"/>
    <property type="match status" value="1"/>
</dbReference>
<comment type="caution">
    <text evidence="6">The sequence shown here is derived from an EMBL/GenBank/DDBJ whole genome shotgun (WGS) entry which is preliminary data.</text>
</comment>
<evidence type="ECO:0000256" key="5">
    <source>
        <dbReference type="SAM" id="Phobius"/>
    </source>
</evidence>
<accession>A0A847S723</accession>
<keyword evidence="2 5" id="KW-0812">Transmembrane</keyword>
<dbReference type="PIRSF" id="PIRSF030066">
    <property type="entry name" value="UCP030066"/>
    <property type="match status" value="1"/>
</dbReference>
<dbReference type="AlphaFoldDB" id="A0A847S723"/>
<protein>
    <submittedName>
        <fullName evidence="6">DoxX family protein</fullName>
    </submittedName>
</protein>
<name>A0A847S723_9BACT</name>
<organism evidence="6 7">
    <name type="scientific">Chitinophaga varians</name>
    <dbReference type="NCBI Taxonomy" id="2202339"/>
    <lineage>
        <taxon>Bacteria</taxon>
        <taxon>Pseudomonadati</taxon>
        <taxon>Bacteroidota</taxon>
        <taxon>Chitinophagia</taxon>
        <taxon>Chitinophagales</taxon>
        <taxon>Chitinophagaceae</taxon>
        <taxon>Chitinophaga</taxon>
    </lineage>
</organism>
<keyword evidence="3 5" id="KW-1133">Transmembrane helix</keyword>
<keyword evidence="7" id="KW-1185">Reference proteome</keyword>
<gene>
    <name evidence="6" type="ORF">HGH92_24265</name>
</gene>
<feature type="transmembrane region" description="Helical" evidence="5">
    <location>
        <begin position="45"/>
        <end position="65"/>
    </location>
</feature>
<evidence type="ECO:0000256" key="2">
    <source>
        <dbReference type="ARBA" id="ARBA00022692"/>
    </source>
</evidence>
<sequence length="129" mass="13952">MKKTTVLYWIFTGLLAAGFTMSAIPDALSVPEAKAIFQHLGYPMYLLPFLGIAKLLAVIAIVTPGHPRLKEWAYAGLTFDITGAFYSSIAIGEGASAWPIIIFYGVLAASYIYHHKKLKESGASKLSVA</sequence>
<dbReference type="Proteomes" id="UP000570474">
    <property type="component" value="Unassembled WGS sequence"/>
</dbReference>
<evidence type="ECO:0000256" key="3">
    <source>
        <dbReference type="ARBA" id="ARBA00022989"/>
    </source>
</evidence>
<dbReference type="RefSeq" id="WP_168873403.1">
    <property type="nucleotide sequence ID" value="NZ_JABAIA010000003.1"/>
</dbReference>
<dbReference type="GO" id="GO:0016020">
    <property type="term" value="C:membrane"/>
    <property type="evidence" value="ECO:0007669"/>
    <property type="project" value="UniProtKB-SubCell"/>
</dbReference>
<feature type="transmembrane region" description="Helical" evidence="5">
    <location>
        <begin position="97"/>
        <end position="114"/>
    </location>
</feature>
<keyword evidence="4 5" id="KW-0472">Membrane</keyword>
<evidence type="ECO:0000313" key="7">
    <source>
        <dbReference type="Proteomes" id="UP000570474"/>
    </source>
</evidence>
<evidence type="ECO:0000256" key="4">
    <source>
        <dbReference type="ARBA" id="ARBA00023136"/>
    </source>
</evidence>
<dbReference type="InterPro" id="IPR016944">
    <property type="entry name" value="UCP030066"/>
</dbReference>
<dbReference type="InterPro" id="IPR032808">
    <property type="entry name" value="DoxX"/>
</dbReference>
<dbReference type="EMBL" id="JABAIA010000003">
    <property type="protein sequence ID" value="NLR67441.1"/>
    <property type="molecule type" value="Genomic_DNA"/>
</dbReference>